<dbReference type="InterPro" id="IPR024385">
    <property type="entry name" value="DUF3854"/>
</dbReference>
<dbReference type="InterPro" id="IPR045455">
    <property type="entry name" value="NrS-1_pol-like_helicase"/>
</dbReference>
<protein>
    <submittedName>
        <fullName evidence="6">DNA primase</fullName>
    </submittedName>
</protein>
<dbReference type="RefSeq" id="WP_106458331.1">
    <property type="nucleotide sequence ID" value="NZ_PXOH01000024.1"/>
</dbReference>
<dbReference type="OrthoDB" id="505390at2"/>
<feature type="domain" description="SF3 helicase" evidence="5">
    <location>
        <begin position="435"/>
        <end position="602"/>
    </location>
</feature>
<keyword evidence="4" id="KW-0175">Coiled coil</keyword>
<dbReference type="GO" id="GO:0016787">
    <property type="term" value="F:hydrolase activity"/>
    <property type="evidence" value="ECO:0007669"/>
    <property type="project" value="UniProtKB-KW"/>
</dbReference>
<sequence length="994" mass="112188">MLKSHCTQTDDGLAISVKKSSFAFSDTQTFSLPSPVSEWTVGSAIASSLTEKWLTEIEDPKQIATLLNWKSYNHTEGWYVRSVDPTTGQFTNHGQFKPSSPLILDDKPQKYFSFPKGKGTEPIFAPMTLELWKAIATLNGIPIVPEDIDETRVDLGFWLWVLKHPELPISITEGAKKAACLLSNGEVGINVSGVWNGQQKGKLHPSLLPFITPGRVVKLAFDADVVVKPQVEAALIQFGSLCHHHKAQVWIVKWDLNLGKGIDDLIVNQGEKIYSEIIGNPVAYKEWLKSLSIQMPPLASKSQKPPSPDVLARSLKEKYQDKWLWDDEHKTWLEYEKKQVGVWVPVADLYISVQLNLILQARGMSGYGISYLRNLVEMLRHELYCHEWNEKKSLLPFLDGVYDSETGQFSKHCPGNHLTWVLPRNYTLLDNSWGSIDRWLDEAVGGDMHHKRLLLCFAAAVLRRRSDLQKFLHVIGLGGSGKSTLMNLLIAIVGQQNTASLDLDALNEKDAIADLFGKVLLVFPDQDSCGKQVSNFKKITGQDLLRGRKLYKDAFHFRFDGMVAITSNQPIFHAGSGRWLTRRALMVPFKQIISDHKVRDLEKEFESELSAFTHHLLSIPEQEIETVLRGIAGGQKLSPTLWESQVRSDGLAEWINEHLIFDPLAKTQIGANAREWNDDQYNPVSSTLFGSYCWSCKNTLRSPLTKENFSANLLELLTATLGWQVEKKKSNGMMVISGVRLRTSSDSDRLTVEEQLLQGGLVGIHQGNPQGDIKTLSDMAQGGQGDLFEQINQLEKEKQILLEKLRLLESEKTVLEQENNDVVNPSLASLRQTQQEIQVSFTPIASPSLEASLSEIDYSTYPHRTSSDIRAKQNKAHQCKEKMLSCHTSERLAQFKSDGGFSETEIQWVYHRLLTPAEQDQVREAANLSQLSLFEQVDYNWQKAIAAIDAELSRLGWTTAQAKEYLIAKYNKRSRQLLDNEEIIEFWQTLKNLS</sequence>
<organism evidence="6 7">
    <name type="scientific">Aphanothece hegewaldii CCALA 016</name>
    <dbReference type="NCBI Taxonomy" id="2107694"/>
    <lineage>
        <taxon>Bacteria</taxon>
        <taxon>Bacillati</taxon>
        <taxon>Cyanobacteriota</taxon>
        <taxon>Cyanophyceae</taxon>
        <taxon>Oscillatoriophycideae</taxon>
        <taxon>Chroococcales</taxon>
        <taxon>Aphanothecaceae</taxon>
        <taxon>Aphanothece</taxon>
    </lineage>
</organism>
<reference evidence="6 7" key="1">
    <citation type="submission" date="2018-03" db="EMBL/GenBank/DDBJ databases">
        <title>The ancient ancestry and fast evolution of plastids.</title>
        <authorList>
            <person name="Moore K.R."/>
            <person name="Magnabosco C."/>
            <person name="Momper L."/>
            <person name="Gold D.A."/>
            <person name="Bosak T."/>
            <person name="Fournier G.P."/>
        </authorList>
    </citation>
    <scope>NUCLEOTIDE SEQUENCE [LARGE SCALE GENOMIC DNA]</scope>
    <source>
        <strain evidence="6 7">CCALA 016</strain>
    </source>
</reference>
<dbReference type="Gene3D" id="3.40.50.300">
    <property type="entry name" value="P-loop containing nucleotide triphosphate hydrolases"/>
    <property type="match status" value="1"/>
</dbReference>
<proteinExistence type="predicted"/>
<dbReference type="PROSITE" id="PS51206">
    <property type="entry name" value="SF3_HELICASE_1"/>
    <property type="match status" value="1"/>
</dbReference>
<keyword evidence="3" id="KW-0067">ATP-binding</keyword>
<evidence type="ECO:0000313" key="7">
    <source>
        <dbReference type="Proteomes" id="UP000239001"/>
    </source>
</evidence>
<gene>
    <name evidence="6" type="ORF">C7H19_18115</name>
</gene>
<keyword evidence="2" id="KW-0378">Hydrolase</keyword>
<reference evidence="6 7" key="2">
    <citation type="submission" date="2018-03" db="EMBL/GenBank/DDBJ databases">
        <authorList>
            <person name="Keele B.F."/>
        </authorList>
    </citation>
    <scope>NUCLEOTIDE SEQUENCE [LARGE SCALE GENOMIC DNA]</scope>
    <source>
        <strain evidence="6 7">CCALA 016</strain>
    </source>
</reference>
<dbReference type="AlphaFoldDB" id="A0A2T1LU18"/>
<dbReference type="GO" id="GO:0005524">
    <property type="term" value="F:ATP binding"/>
    <property type="evidence" value="ECO:0007669"/>
    <property type="project" value="UniProtKB-KW"/>
</dbReference>
<dbReference type="EMBL" id="PXOH01000024">
    <property type="protein sequence ID" value="PSF34923.1"/>
    <property type="molecule type" value="Genomic_DNA"/>
</dbReference>
<dbReference type="Pfam" id="PF12965">
    <property type="entry name" value="DUF3854"/>
    <property type="match status" value="1"/>
</dbReference>
<dbReference type="Pfam" id="PF08706">
    <property type="entry name" value="D5_N"/>
    <property type="match status" value="1"/>
</dbReference>
<evidence type="ECO:0000256" key="1">
    <source>
        <dbReference type="ARBA" id="ARBA00022741"/>
    </source>
</evidence>
<dbReference type="SUPFAM" id="SSF52540">
    <property type="entry name" value="P-loop containing nucleoside triphosphate hydrolases"/>
    <property type="match status" value="1"/>
</dbReference>
<evidence type="ECO:0000259" key="5">
    <source>
        <dbReference type="PROSITE" id="PS51206"/>
    </source>
</evidence>
<accession>A0A2T1LU18</accession>
<name>A0A2T1LU18_9CHRO</name>
<comment type="caution">
    <text evidence="6">The sequence shown here is derived from an EMBL/GenBank/DDBJ whole genome shotgun (WGS) entry which is preliminary data.</text>
</comment>
<dbReference type="InterPro" id="IPR014015">
    <property type="entry name" value="Helicase_SF3_DNA-vir"/>
</dbReference>
<dbReference type="Pfam" id="PF19263">
    <property type="entry name" value="DUF5906"/>
    <property type="match status" value="1"/>
</dbReference>
<dbReference type="Proteomes" id="UP000239001">
    <property type="component" value="Unassembled WGS sequence"/>
</dbReference>
<evidence type="ECO:0000313" key="6">
    <source>
        <dbReference type="EMBL" id="PSF34923.1"/>
    </source>
</evidence>
<keyword evidence="7" id="KW-1185">Reference proteome</keyword>
<feature type="coiled-coil region" evidence="4">
    <location>
        <begin position="784"/>
        <end position="818"/>
    </location>
</feature>
<evidence type="ECO:0000256" key="4">
    <source>
        <dbReference type="SAM" id="Coils"/>
    </source>
</evidence>
<evidence type="ECO:0000256" key="2">
    <source>
        <dbReference type="ARBA" id="ARBA00022801"/>
    </source>
</evidence>
<dbReference type="PANTHER" id="PTHR35372:SF2">
    <property type="entry name" value="SF3 HELICASE DOMAIN-CONTAINING PROTEIN"/>
    <property type="match status" value="1"/>
</dbReference>
<evidence type="ECO:0000256" key="3">
    <source>
        <dbReference type="ARBA" id="ARBA00022840"/>
    </source>
</evidence>
<dbReference type="PANTHER" id="PTHR35372">
    <property type="entry name" value="ATP BINDING PROTEIN-RELATED"/>
    <property type="match status" value="1"/>
</dbReference>
<dbReference type="InterPro" id="IPR027417">
    <property type="entry name" value="P-loop_NTPase"/>
</dbReference>
<keyword evidence="1" id="KW-0547">Nucleotide-binding</keyword>
<dbReference type="InterPro" id="IPR051620">
    <property type="entry name" value="ORF904-like_C"/>
</dbReference>
<dbReference type="InterPro" id="IPR014818">
    <property type="entry name" value="Phage/plasmid_primase_P4_C"/>
</dbReference>